<dbReference type="PROSITE" id="PS51257">
    <property type="entry name" value="PROKAR_LIPOPROTEIN"/>
    <property type="match status" value="1"/>
</dbReference>
<reference evidence="8 9" key="1">
    <citation type="submission" date="2018-09" db="EMBL/GenBank/DDBJ databases">
        <title>Genome sequencing of strain 6GH32-13.</title>
        <authorList>
            <person name="Weon H.-Y."/>
            <person name="Heo J."/>
            <person name="Kwon S.-W."/>
        </authorList>
    </citation>
    <scope>NUCLEOTIDE SEQUENCE [LARGE SCALE GENOMIC DNA]</scope>
    <source>
        <strain evidence="8 9">5GH32-13</strain>
    </source>
</reference>
<dbReference type="SUPFAM" id="SSF48452">
    <property type="entry name" value="TPR-like"/>
    <property type="match status" value="1"/>
</dbReference>
<dbReference type="OrthoDB" id="1080118at2"/>
<dbReference type="InterPro" id="IPR011990">
    <property type="entry name" value="TPR-like_helical_dom_sf"/>
</dbReference>
<keyword evidence="5" id="KW-0998">Cell outer membrane</keyword>
<evidence type="ECO:0000256" key="4">
    <source>
        <dbReference type="ARBA" id="ARBA00023136"/>
    </source>
</evidence>
<dbReference type="CDD" id="cd08977">
    <property type="entry name" value="SusD"/>
    <property type="match status" value="1"/>
</dbReference>
<evidence type="ECO:0000256" key="1">
    <source>
        <dbReference type="ARBA" id="ARBA00004442"/>
    </source>
</evidence>
<organism evidence="8 9">
    <name type="scientific">Paraflavitalea soli</name>
    <dbReference type="NCBI Taxonomy" id="2315862"/>
    <lineage>
        <taxon>Bacteria</taxon>
        <taxon>Pseudomonadati</taxon>
        <taxon>Bacteroidota</taxon>
        <taxon>Chitinophagia</taxon>
        <taxon>Chitinophagales</taxon>
        <taxon>Chitinophagaceae</taxon>
        <taxon>Paraflavitalea</taxon>
    </lineage>
</organism>
<evidence type="ECO:0000256" key="5">
    <source>
        <dbReference type="ARBA" id="ARBA00023237"/>
    </source>
</evidence>
<dbReference type="Gene3D" id="2.20.20.130">
    <property type="match status" value="1"/>
</dbReference>
<proteinExistence type="inferred from homology"/>
<comment type="similarity">
    <text evidence="2">Belongs to the SusD family.</text>
</comment>
<dbReference type="InterPro" id="IPR033985">
    <property type="entry name" value="SusD-like_N"/>
</dbReference>
<comment type="subcellular location">
    <subcellularLocation>
        <location evidence="1">Cell outer membrane</location>
    </subcellularLocation>
</comment>
<dbReference type="AlphaFoldDB" id="A0A3B7ML65"/>
<dbReference type="Proteomes" id="UP000263900">
    <property type="component" value="Chromosome"/>
</dbReference>
<evidence type="ECO:0000256" key="2">
    <source>
        <dbReference type="ARBA" id="ARBA00006275"/>
    </source>
</evidence>
<keyword evidence="4" id="KW-0472">Membrane</keyword>
<evidence type="ECO:0000313" key="8">
    <source>
        <dbReference type="EMBL" id="AXY75212.1"/>
    </source>
</evidence>
<sequence>MKQSKYLLFLLIAITIGACKKSFLEVTDNSNINRQAYVKDLNSLQEFMNGVYLMLSAKYEQGSEEAYPGLIADELKVSSISTPLAMHNNWSQVKDAIQAANFTSMNLSWMNYYNIIRACNFVIENVGKYTSENPDKGNSIKGQALAIRAMIHLRLVNIFAQNYSFTADASHSGIPYITTSDITKAYSRQTVAEVYQNMITDLEAAIPLMPIKVSDTRYMNAPAAKALLARIYLYKEDFVKAKSLSIELISQHPLMSINAGYPVDMFKYKQQPEQTEVLFQITPITNDYASSDFIGIYFVIDYFRATADIATILMENTKDPRRSWVTQSGGNWMVTKFPAGVAGGLAYDPSIDYYVPVVRSSEMFLTAAEASAKTNDETNARLYLNAIRKRADPTIADIVVGGPALLDSICKERRKEFCFEGFRMWDLQRWKLAVQRTDVVDGFQKTLPYPSEKAIAPIPGQDVNLMGLNQNPGY</sequence>
<keyword evidence="3" id="KW-0732">Signal</keyword>
<accession>A0A3B7ML65</accession>
<dbReference type="GO" id="GO:0009279">
    <property type="term" value="C:cell outer membrane"/>
    <property type="evidence" value="ECO:0007669"/>
    <property type="project" value="UniProtKB-SubCell"/>
</dbReference>
<dbReference type="Pfam" id="PF07980">
    <property type="entry name" value="SusD_RagB"/>
    <property type="match status" value="1"/>
</dbReference>
<feature type="domain" description="RagB/SusD" evidence="6">
    <location>
        <begin position="350"/>
        <end position="474"/>
    </location>
</feature>
<keyword evidence="9" id="KW-1185">Reference proteome</keyword>
<feature type="domain" description="SusD-like N-terminal" evidence="7">
    <location>
        <begin position="23"/>
        <end position="233"/>
    </location>
</feature>
<evidence type="ECO:0000259" key="6">
    <source>
        <dbReference type="Pfam" id="PF07980"/>
    </source>
</evidence>
<evidence type="ECO:0000256" key="3">
    <source>
        <dbReference type="ARBA" id="ARBA00022729"/>
    </source>
</evidence>
<dbReference type="KEGG" id="pseg:D3H65_15010"/>
<dbReference type="Pfam" id="PF14322">
    <property type="entry name" value="SusD-like_3"/>
    <property type="match status" value="1"/>
</dbReference>
<evidence type="ECO:0000259" key="7">
    <source>
        <dbReference type="Pfam" id="PF14322"/>
    </source>
</evidence>
<dbReference type="Gene3D" id="1.25.40.390">
    <property type="match status" value="1"/>
</dbReference>
<dbReference type="RefSeq" id="WP_119051093.1">
    <property type="nucleotide sequence ID" value="NZ_CP032157.1"/>
</dbReference>
<protein>
    <submittedName>
        <fullName evidence="8">RagB/SusD family nutrient uptake outer membrane protein</fullName>
    </submittedName>
</protein>
<gene>
    <name evidence="8" type="ORF">D3H65_15010</name>
</gene>
<dbReference type="Gene3D" id="1.25.40.900">
    <property type="match status" value="1"/>
</dbReference>
<dbReference type="EMBL" id="CP032157">
    <property type="protein sequence ID" value="AXY75212.1"/>
    <property type="molecule type" value="Genomic_DNA"/>
</dbReference>
<dbReference type="InterPro" id="IPR012944">
    <property type="entry name" value="SusD_RagB_dom"/>
</dbReference>
<name>A0A3B7ML65_9BACT</name>
<evidence type="ECO:0000313" key="9">
    <source>
        <dbReference type="Proteomes" id="UP000263900"/>
    </source>
</evidence>